<dbReference type="PANTHER" id="PTHR48041">
    <property type="entry name" value="ABC TRANSPORTER G FAMILY MEMBER 28"/>
    <property type="match status" value="1"/>
</dbReference>
<evidence type="ECO:0000313" key="11">
    <source>
        <dbReference type="EMBL" id="KPI91775.1"/>
    </source>
</evidence>
<feature type="transmembrane region" description="Helical" evidence="9">
    <location>
        <begin position="504"/>
        <end position="527"/>
    </location>
</feature>
<dbReference type="InterPro" id="IPR017871">
    <property type="entry name" value="ABC_transporter-like_CS"/>
</dbReference>
<feature type="transmembrane region" description="Helical" evidence="9">
    <location>
        <begin position="619"/>
        <end position="637"/>
    </location>
</feature>
<dbReference type="InterPro" id="IPR027417">
    <property type="entry name" value="P-loop_NTPase"/>
</dbReference>
<organism evidence="11 12">
    <name type="scientific">Papilio xuthus</name>
    <name type="common">Asian swallowtail butterfly</name>
    <dbReference type="NCBI Taxonomy" id="66420"/>
    <lineage>
        <taxon>Eukaryota</taxon>
        <taxon>Metazoa</taxon>
        <taxon>Ecdysozoa</taxon>
        <taxon>Arthropoda</taxon>
        <taxon>Hexapoda</taxon>
        <taxon>Insecta</taxon>
        <taxon>Pterygota</taxon>
        <taxon>Neoptera</taxon>
        <taxon>Endopterygota</taxon>
        <taxon>Lepidoptera</taxon>
        <taxon>Glossata</taxon>
        <taxon>Ditrysia</taxon>
        <taxon>Papilionoidea</taxon>
        <taxon>Papilionidae</taxon>
        <taxon>Papilioninae</taxon>
        <taxon>Papilio</taxon>
    </lineage>
</organism>
<evidence type="ECO:0000256" key="3">
    <source>
        <dbReference type="ARBA" id="ARBA00022448"/>
    </source>
</evidence>
<keyword evidence="12" id="KW-1185">Reference proteome</keyword>
<evidence type="ECO:0000256" key="7">
    <source>
        <dbReference type="ARBA" id="ARBA00022989"/>
    </source>
</evidence>
<dbReference type="GO" id="GO:0140359">
    <property type="term" value="F:ABC-type transporter activity"/>
    <property type="evidence" value="ECO:0007669"/>
    <property type="project" value="InterPro"/>
</dbReference>
<dbReference type="SMART" id="SM00382">
    <property type="entry name" value="AAA"/>
    <property type="match status" value="1"/>
</dbReference>
<proteinExistence type="inferred from homology"/>
<comment type="subcellular location">
    <subcellularLocation>
        <location evidence="1">Membrane</location>
        <topology evidence="1">Multi-pass membrane protein</topology>
    </subcellularLocation>
</comment>
<keyword evidence="5" id="KW-0547">Nucleotide-binding</keyword>
<feature type="domain" description="ABC transporter" evidence="10">
    <location>
        <begin position="77"/>
        <end position="311"/>
    </location>
</feature>
<evidence type="ECO:0000256" key="4">
    <source>
        <dbReference type="ARBA" id="ARBA00022692"/>
    </source>
</evidence>
<dbReference type="Pfam" id="PF01061">
    <property type="entry name" value="ABC2_membrane"/>
    <property type="match status" value="1"/>
</dbReference>
<dbReference type="Proteomes" id="UP000053268">
    <property type="component" value="Unassembled WGS sequence"/>
</dbReference>
<dbReference type="GO" id="GO:0016887">
    <property type="term" value="F:ATP hydrolysis activity"/>
    <property type="evidence" value="ECO:0007669"/>
    <property type="project" value="InterPro"/>
</dbReference>
<dbReference type="InterPro" id="IPR003593">
    <property type="entry name" value="AAA+_ATPase"/>
</dbReference>
<dbReference type="Pfam" id="PF19055">
    <property type="entry name" value="ABC2_membrane_7"/>
    <property type="match status" value="1"/>
</dbReference>
<dbReference type="Pfam" id="PF00005">
    <property type="entry name" value="ABC_tran"/>
    <property type="match status" value="1"/>
</dbReference>
<dbReference type="PANTHER" id="PTHR48041:SF91">
    <property type="entry name" value="ABC TRANSPORTER G FAMILY MEMBER 28"/>
    <property type="match status" value="1"/>
</dbReference>
<evidence type="ECO:0000256" key="9">
    <source>
        <dbReference type="SAM" id="Phobius"/>
    </source>
</evidence>
<dbReference type="EMBL" id="KQ459606">
    <property type="protein sequence ID" value="KPI91775.1"/>
    <property type="molecule type" value="Genomic_DNA"/>
</dbReference>
<evidence type="ECO:0000256" key="1">
    <source>
        <dbReference type="ARBA" id="ARBA00004141"/>
    </source>
</evidence>
<keyword evidence="7 9" id="KW-1133">Transmembrane helix</keyword>
<dbReference type="SUPFAM" id="SSF52540">
    <property type="entry name" value="P-loop containing nucleoside triphosphate hydrolases"/>
    <property type="match status" value="1"/>
</dbReference>
<protein>
    <submittedName>
        <fullName evidence="11">Protein white</fullName>
    </submittedName>
</protein>
<keyword evidence="6" id="KW-0067">ATP-binding</keyword>
<dbReference type="Gene3D" id="3.40.50.300">
    <property type="entry name" value="P-loop containing nucleotide triphosphate hydrolases"/>
    <property type="match status" value="1"/>
</dbReference>
<keyword evidence="4 9" id="KW-0812">Transmembrane</keyword>
<evidence type="ECO:0000259" key="10">
    <source>
        <dbReference type="PROSITE" id="PS50893"/>
    </source>
</evidence>
<sequence length="647" mass="72041">MELPKVSKVVRLGNSKPKKPCNITRQCPSKSIVVNTGFIGNYKVFSYQTSLGPDRNDDTLGIVDVVLKVRELKVWTPEEKSLWRKKSSKPKTLILNNVTDCIKSGEFLAILGPSGAGKTTYLVSLCGKCTLPSEGVVTVNGRNVRELPPGEVEILPQFDVFMDCLSVKEHLVFMTEMKIGSAKNSRNDTVLNAIMDMLKLKAHENTLIKSLSGGERRLLSLASSLLSNPQILICDEPTTGLDSYNASLVVGLLKGLSLTGKIVICSVHQPSSDLFKEFNSISLMSEGKLLFHGTHEDCRNLFESLNLRCPKNYNPAEFYIKAVSPSPATDVNYVDRILENNRNRFHQCDETCCETHTTPRPPVCNRSWLKQVQLLMWRFSIRIKRSYKGFAVSLLLSTVIGAVVIGICFAGSKGTTQRGVQNLRGLLWLICSEVSFSLSYAALYAFETDLSLFKREVGMYRVSAYFVARFLNEVPRCIIWPIPFVTITASAVELPNHSLTILELYLALIISGLASTAYGLGMGALFISTGMMADVMPCADLPLFLMSGAFLRISSLPFWLYPFKFISHFYYAMDAISNIYWRQIGDIECPTNTTTVCVKDGAAVLLENGYSNNFVLEDTIGLLFVATLWSILGYWGLKREERKGYAY</sequence>
<evidence type="ECO:0000313" key="12">
    <source>
        <dbReference type="Proteomes" id="UP000053268"/>
    </source>
</evidence>
<evidence type="ECO:0000256" key="6">
    <source>
        <dbReference type="ARBA" id="ARBA00022840"/>
    </source>
</evidence>
<feature type="transmembrane region" description="Helical" evidence="9">
    <location>
        <begin position="539"/>
        <end position="561"/>
    </location>
</feature>
<dbReference type="PROSITE" id="PS00211">
    <property type="entry name" value="ABC_TRANSPORTER_1"/>
    <property type="match status" value="1"/>
</dbReference>
<dbReference type="PROSITE" id="PS50893">
    <property type="entry name" value="ABC_TRANSPORTER_2"/>
    <property type="match status" value="1"/>
</dbReference>
<reference evidence="11 12" key="1">
    <citation type="journal article" date="2015" name="Nat. Commun.">
        <title>Outbred genome sequencing and CRISPR/Cas9 gene editing in butterflies.</title>
        <authorList>
            <person name="Li X."/>
            <person name="Fan D."/>
            <person name="Zhang W."/>
            <person name="Liu G."/>
            <person name="Zhang L."/>
            <person name="Zhao L."/>
            <person name="Fang X."/>
            <person name="Chen L."/>
            <person name="Dong Y."/>
            <person name="Chen Y."/>
            <person name="Ding Y."/>
            <person name="Zhao R."/>
            <person name="Feng M."/>
            <person name="Zhu Y."/>
            <person name="Feng Y."/>
            <person name="Jiang X."/>
            <person name="Zhu D."/>
            <person name="Xiang H."/>
            <person name="Feng X."/>
            <person name="Li S."/>
            <person name="Wang J."/>
            <person name="Zhang G."/>
            <person name="Kronforst M.R."/>
            <person name="Wang W."/>
        </authorList>
    </citation>
    <scope>NUCLEOTIDE SEQUENCE [LARGE SCALE GENOMIC DNA]</scope>
    <source>
        <strain evidence="11">Ya'a_city_454_Px</strain>
        <tissue evidence="11">Whole body</tissue>
    </source>
</reference>
<dbReference type="STRING" id="66420.A0A194PKZ3"/>
<feature type="transmembrane region" description="Helical" evidence="9">
    <location>
        <begin position="423"/>
        <end position="446"/>
    </location>
</feature>
<feature type="transmembrane region" description="Helical" evidence="9">
    <location>
        <begin position="390"/>
        <end position="411"/>
    </location>
</feature>
<evidence type="ECO:0000256" key="8">
    <source>
        <dbReference type="ARBA" id="ARBA00023136"/>
    </source>
</evidence>
<evidence type="ECO:0000256" key="5">
    <source>
        <dbReference type="ARBA" id="ARBA00022741"/>
    </source>
</evidence>
<dbReference type="InterPro" id="IPR050352">
    <property type="entry name" value="ABCG_transporters"/>
</dbReference>
<accession>A0A194PKZ3</accession>
<keyword evidence="8 9" id="KW-0472">Membrane</keyword>
<dbReference type="GO" id="GO:0016020">
    <property type="term" value="C:membrane"/>
    <property type="evidence" value="ECO:0007669"/>
    <property type="project" value="UniProtKB-SubCell"/>
</dbReference>
<gene>
    <name evidence="11" type="ORF">RR46_15279</name>
</gene>
<comment type="similarity">
    <text evidence="2">Belongs to the ABC transporter superfamily. ABCG family. Eye pigment precursor importer (TC 3.A.1.204) subfamily.</text>
</comment>
<dbReference type="InterPro" id="IPR013525">
    <property type="entry name" value="ABC2_TM"/>
</dbReference>
<name>A0A194PKZ3_PAPXU</name>
<dbReference type="GO" id="GO:0005524">
    <property type="term" value="F:ATP binding"/>
    <property type="evidence" value="ECO:0007669"/>
    <property type="project" value="UniProtKB-KW"/>
</dbReference>
<evidence type="ECO:0000256" key="2">
    <source>
        <dbReference type="ARBA" id="ARBA00005814"/>
    </source>
</evidence>
<dbReference type="InterPro" id="IPR043926">
    <property type="entry name" value="ABCG_dom"/>
</dbReference>
<dbReference type="AlphaFoldDB" id="A0A194PKZ3"/>
<dbReference type="InterPro" id="IPR003439">
    <property type="entry name" value="ABC_transporter-like_ATP-bd"/>
</dbReference>
<keyword evidence="3" id="KW-0813">Transport</keyword>